<dbReference type="InterPro" id="IPR044278">
    <property type="entry name" value="BHLH95-like"/>
</dbReference>
<evidence type="ECO:0000256" key="1">
    <source>
        <dbReference type="SAM" id="Coils"/>
    </source>
</evidence>
<dbReference type="GO" id="GO:0009960">
    <property type="term" value="P:endosperm development"/>
    <property type="evidence" value="ECO:0007669"/>
    <property type="project" value="InterPro"/>
</dbReference>
<reference evidence="2 3" key="1">
    <citation type="submission" date="2024-01" db="EMBL/GenBank/DDBJ databases">
        <title>A telomere-to-telomere, gap-free genome of sweet tea (Lithocarpus litseifolius).</title>
        <authorList>
            <person name="Zhou J."/>
        </authorList>
    </citation>
    <scope>NUCLEOTIDE SEQUENCE [LARGE SCALE GENOMIC DNA]</scope>
    <source>
        <strain evidence="2">Zhou-2022a</strain>
        <tissue evidence="2">Leaf</tissue>
    </source>
</reference>
<dbReference type="AlphaFoldDB" id="A0AAW2E360"/>
<feature type="coiled-coil region" evidence="1">
    <location>
        <begin position="227"/>
        <end position="254"/>
    </location>
</feature>
<gene>
    <name evidence="2" type="ORF">SO802_004487</name>
</gene>
<dbReference type="EMBL" id="JAZDWU010000001">
    <property type="protein sequence ID" value="KAL0017418.1"/>
    <property type="molecule type" value="Genomic_DNA"/>
</dbReference>
<comment type="caution">
    <text evidence="2">The sequence shown here is derived from an EMBL/GenBank/DDBJ whole genome shotgun (WGS) entry which is preliminary data.</text>
</comment>
<dbReference type="PANTHER" id="PTHR46772">
    <property type="entry name" value="BHLH DOMAIN-CONTAINING PROTEIN"/>
    <property type="match status" value="1"/>
</dbReference>
<dbReference type="PANTHER" id="PTHR46772:SF2">
    <property type="entry name" value="BHLH DOMAIN-CONTAINING PROTEIN"/>
    <property type="match status" value="1"/>
</dbReference>
<keyword evidence="3" id="KW-1185">Reference proteome</keyword>
<evidence type="ECO:0008006" key="4">
    <source>
        <dbReference type="Google" id="ProtNLM"/>
    </source>
</evidence>
<evidence type="ECO:0000313" key="3">
    <source>
        <dbReference type="Proteomes" id="UP001459277"/>
    </source>
</evidence>
<evidence type="ECO:0000313" key="2">
    <source>
        <dbReference type="EMBL" id="KAL0017418.1"/>
    </source>
</evidence>
<name>A0AAW2E360_9ROSI</name>
<sequence length="293" mass="33240">MPKESSLPTHQQTPYLESSDHSRIKFRLTVQNLKQLLRQSAADTDRFEEIEQLNRRTFHGLDEARIVDIGSQILKNLLAELLLAREQNPNANLRGLNPPSDLRFELIPLQPLHIADAQLLDPQPPETRVHHRFPNAAVHLNTLPQITGGDHPLCDAPQIVDRIRRHQIDLADTASRSVTRSTAASTISNRISTFSFTFLALLPLLSELQAQIEIQIQILVVDKSTIVNEAVNYIKTLEHTLQTLQNQRIEKLQNRMIVEYEAGGASDEYSEAFSVEEMFKLAVGEINLWLLSR</sequence>
<dbReference type="Proteomes" id="UP001459277">
    <property type="component" value="Unassembled WGS sequence"/>
</dbReference>
<organism evidence="2 3">
    <name type="scientific">Lithocarpus litseifolius</name>
    <dbReference type="NCBI Taxonomy" id="425828"/>
    <lineage>
        <taxon>Eukaryota</taxon>
        <taxon>Viridiplantae</taxon>
        <taxon>Streptophyta</taxon>
        <taxon>Embryophyta</taxon>
        <taxon>Tracheophyta</taxon>
        <taxon>Spermatophyta</taxon>
        <taxon>Magnoliopsida</taxon>
        <taxon>eudicotyledons</taxon>
        <taxon>Gunneridae</taxon>
        <taxon>Pentapetalae</taxon>
        <taxon>rosids</taxon>
        <taxon>fabids</taxon>
        <taxon>Fagales</taxon>
        <taxon>Fagaceae</taxon>
        <taxon>Lithocarpus</taxon>
    </lineage>
</organism>
<accession>A0AAW2E360</accession>
<proteinExistence type="predicted"/>
<dbReference type="GO" id="GO:0003700">
    <property type="term" value="F:DNA-binding transcription factor activity"/>
    <property type="evidence" value="ECO:0007669"/>
    <property type="project" value="InterPro"/>
</dbReference>
<protein>
    <recommendedName>
        <fullName evidence="4">BHLH domain-containing protein</fullName>
    </recommendedName>
</protein>
<keyword evidence="1" id="KW-0175">Coiled coil</keyword>